<reference evidence="2" key="1">
    <citation type="submission" date="2020-05" db="EMBL/GenBank/DDBJ databases">
        <authorList>
            <person name="Chiriac C."/>
            <person name="Salcher M."/>
            <person name="Ghai R."/>
            <person name="Kavagutti S V."/>
        </authorList>
    </citation>
    <scope>NUCLEOTIDE SEQUENCE</scope>
</reference>
<accession>A0A6J5QFS6</accession>
<dbReference type="Pfam" id="PF00535">
    <property type="entry name" value="Glycos_transf_2"/>
    <property type="match status" value="1"/>
</dbReference>
<dbReference type="InterPro" id="IPR001173">
    <property type="entry name" value="Glyco_trans_2-like"/>
</dbReference>
<proteinExistence type="predicted"/>
<evidence type="ECO:0000313" key="2">
    <source>
        <dbReference type="EMBL" id="CAB4183339.1"/>
    </source>
</evidence>
<dbReference type="SUPFAM" id="SSF53448">
    <property type="entry name" value="Nucleotide-diphospho-sugar transferases"/>
    <property type="match status" value="1"/>
</dbReference>
<protein>
    <submittedName>
        <fullName evidence="2">Glycosyltransferase 2-like</fullName>
    </submittedName>
</protein>
<dbReference type="EMBL" id="LR797026">
    <property type="protein sequence ID" value="CAB4183339.1"/>
    <property type="molecule type" value="Genomic_DNA"/>
</dbReference>
<dbReference type="InterPro" id="IPR029044">
    <property type="entry name" value="Nucleotide-diphossugar_trans"/>
</dbReference>
<dbReference type="Gene3D" id="1.25.40.10">
    <property type="entry name" value="Tetratricopeptide repeat domain"/>
    <property type="match status" value="1"/>
</dbReference>
<name>A0A6J5QFS6_9CAUD</name>
<feature type="domain" description="Glycosyltransferase 2-like" evidence="1">
    <location>
        <begin position="42"/>
        <end position="139"/>
    </location>
</feature>
<sequence length="547" mass="63689">MIVKDEVDAVVKIVTDALPYFDQIEIAVSDKDAWQKLGGLITDKKVTWWYREWNNRFDEARNYIQEKVNTDYWFWIDADDTFNFKAIPKLVAIADEGGYDEILLPYNYAQDEQGNCIAFHWRERLMRTSHPFTWKGWIHETPVTQTPYSAHRVNVPVVHANSEDHVKESLDRNHKILLTATAASDDPRYMMYLGTSFHARGEYGEAIEQLDKFNKVSGSVEDIYRSLTCMSECAYFMKHPTAAINYALQAAALIPAYPQAYWLLAQWEAEEENWKEALEWVKVSESKPNPEGMSVFDPSSRDRARLIAGQCEFMRKNYNNALKWVRRVAEDNPSRQDLEESFLVEADTETFVKMLPKIRKFFRNDYSLFDSLVVDLKYDVRLRGLRELVSNPKEWPAKSIVFLCGQGFEEWGPHTLDKGMGGSEEAIVYLSRELAKLGWQVTIYGAVDEKVIDGEEGTNVPVYLPWREFDRRDQFDVFVAWRAPEFAEHVNANVKLADIHDLLQQAQMKDYDDVTYFVKSNYHRNQYPKLADNKFRVIGNGIKKDQF</sequence>
<dbReference type="GO" id="GO:0016740">
    <property type="term" value="F:transferase activity"/>
    <property type="evidence" value="ECO:0007669"/>
    <property type="project" value="UniProtKB-KW"/>
</dbReference>
<dbReference type="EMBL" id="LR797394">
    <property type="protein sequence ID" value="CAB4212429.1"/>
    <property type="molecule type" value="Genomic_DNA"/>
</dbReference>
<evidence type="ECO:0000259" key="1">
    <source>
        <dbReference type="Pfam" id="PF00535"/>
    </source>
</evidence>
<keyword evidence="2" id="KW-0808">Transferase</keyword>
<dbReference type="Gene3D" id="3.90.550.10">
    <property type="entry name" value="Spore Coat Polysaccharide Biosynthesis Protein SpsA, Chain A"/>
    <property type="match status" value="1"/>
</dbReference>
<dbReference type="InterPro" id="IPR011990">
    <property type="entry name" value="TPR-like_helical_dom_sf"/>
</dbReference>
<organism evidence="2">
    <name type="scientific">uncultured Caudovirales phage</name>
    <dbReference type="NCBI Taxonomy" id="2100421"/>
    <lineage>
        <taxon>Viruses</taxon>
        <taxon>Duplodnaviria</taxon>
        <taxon>Heunggongvirae</taxon>
        <taxon>Uroviricota</taxon>
        <taxon>Caudoviricetes</taxon>
        <taxon>Peduoviridae</taxon>
        <taxon>Maltschvirus</taxon>
        <taxon>Maltschvirus maltsch</taxon>
    </lineage>
</organism>
<gene>
    <name evidence="2" type="ORF">UFOVP1085_52</name>
    <name evidence="3" type="ORF">UFOVP1439_15</name>
</gene>
<evidence type="ECO:0000313" key="3">
    <source>
        <dbReference type="EMBL" id="CAB4212429.1"/>
    </source>
</evidence>
<dbReference type="SUPFAM" id="SSF48452">
    <property type="entry name" value="TPR-like"/>
    <property type="match status" value="1"/>
</dbReference>